<sequence>MNHRLEKLAGWLKHEQMELAMIQDPANLFYLTGFECEPHERLIALFAFPGEEPFMILPKMEMDRLKDSGWTYGITAYEDTDNPWATISSLLDDRKLLPFQSAAVEPDHLSYARAQSLLRLSPEAKLISASPQLEAMRAVKDETEIRSAKKAARFADMAVETGIEALKPGCTELEVVARIEYEMKRQGIREMSFSTMVLFGEKSGDPHGIPGTRRLQEGDLVLFDLGVIVEGYASDITRTVAFGSISEEANRIYETVRKAQEAALAQCRPQTPMMEVDRAARRVIGEAGYGAHFPHRVGHGLGISTHEYPSLHGNNSDLLSEGMIITVEPGIYVPGIGGVRIEDDLVITAEGHQVLTRFPKELQIVE</sequence>
<dbReference type="RefSeq" id="WP_076522782.1">
    <property type="nucleotide sequence ID" value="NZ_CP048103.1"/>
</dbReference>
<evidence type="ECO:0000259" key="5">
    <source>
        <dbReference type="Pfam" id="PF00557"/>
    </source>
</evidence>
<protein>
    <submittedName>
        <fullName evidence="7">Xaa-Pro dipeptidase</fullName>
    </submittedName>
</protein>
<evidence type="ECO:0000313" key="8">
    <source>
        <dbReference type="Proteomes" id="UP000186795"/>
    </source>
</evidence>
<evidence type="ECO:0000313" key="7">
    <source>
        <dbReference type="EMBL" id="SIS38122.1"/>
    </source>
</evidence>
<dbReference type="InterPro" id="IPR000994">
    <property type="entry name" value="Pept_M24"/>
</dbReference>
<dbReference type="Pfam" id="PF00557">
    <property type="entry name" value="Peptidase_M24"/>
    <property type="match status" value="1"/>
</dbReference>
<organism evidence="7 8">
    <name type="scientific">Kroppenstedtia eburnea</name>
    <dbReference type="NCBI Taxonomy" id="714067"/>
    <lineage>
        <taxon>Bacteria</taxon>
        <taxon>Bacillati</taxon>
        <taxon>Bacillota</taxon>
        <taxon>Bacilli</taxon>
        <taxon>Bacillales</taxon>
        <taxon>Thermoactinomycetaceae</taxon>
        <taxon>Kroppenstedtia</taxon>
    </lineage>
</organism>
<dbReference type="Pfam" id="PF01321">
    <property type="entry name" value="Creatinase_N"/>
    <property type="match status" value="1"/>
</dbReference>
<keyword evidence="8" id="KW-1185">Reference proteome</keyword>
<dbReference type="FunFam" id="3.90.230.10:FF:000014">
    <property type="entry name" value="Aminopeptidase P family protein"/>
    <property type="match status" value="1"/>
</dbReference>
<reference evidence="8" key="1">
    <citation type="submission" date="2017-01" db="EMBL/GenBank/DDBJ databases">
        <authorList>
            <person name="Varghese N."/>
            <person name="Submissions S."/>
        </authorList>
    </citation>
    <scope>NUCLEOTIDE SEQUENCE [LARGE SCALE GENOMIC DNA]</scope>
    <source>
        <strain evidence="8">DSM 45196</strain>
    </source>
</reference>
<keyword evidence="3" id="KW-0378">Hydrolase</keyword>
<dbReference type="InterPro" id="IPR050659">
    <property type="entry name" value="Peptidase_M24B"/>
</dbReference>
<name>A0A1N7IM36_9BACL</name>
<evidence type="ECO:0000256" key="4">
    <source>
        <dbReference type="ARBA" id="ARBA00023211"/>
    </source>
</evidence>
<comment type="cofactor">
    <cofactor evidence="1">
        <name>Mn(2+)</name>
        <dbReference type="ChEBI" id="CHEBI:29035"/>
    </cofactor>
</comment>
<dbReference type="PANTHER" id="PTHR46112">
    <property type="entry name" value="AMINOPEPTIDASE"/>
    <property type="match status" value="1"/>
</dbReference>
<dbReference type="InterPro" id="IPR001714">
    <property type="entry name" value="Pept_M24_MAP"/>
</dbReference>
<gene>
    <name evidence="7" type="ORF">SAMN05421790_10194</name>
</gene>
<proteinExistence type="inferred from homology"/>
<dbReference type="GO" id="GO:0004177">
    <property type="term" value="F:aminopeptidase activity"/>
    <property type="evidence" value="ECO:0007669"/>
    <property type="project" value="UniProtKB-ARBA"/>
</dbReference>
<dbReference type="SUPFAM" id="SSF53092">
    <property type="entry name" value="Creatinase/prolidase N-terminal domain"/>
    <property type="match status" value="1"/>
</dbReference>
<evidence type="ECO:0000256" key="1">
    <source>
        <dbReference type="ARBA" id="ARBA00001936"/>
    </source>
</evidence>
<comment type="similarity">
    <text evidence="2">Belongs to the peptidase M24B family.</text>
</comment>
<feature type="domain" description="Creatinase N-terminal" evidence="6">
    <location>
        <begin position="4"/>
        <end position="139"/>
    </location>
</feature>
<dbReference type="InterPro" id="IPR000587">
    <property type="entry name" value="Creatinase_N"/>
</dbReference>
<dbReference type="AlphaFoldDB" id="A0A1N7IM36"/>
<evidence type="ECO:0000256" key="3">
    <source>
        <dbReference type="ARBA" id="ARBA00022801"/>
    </source>
</evidence>
<dbReference type="InterPro" id="IPR036005">
    <property type="entry name" value="Creatinase/aminopeptidase-like"/>
</dbReference>
<dbReference type="Proteomes" id="UP000186795">
    <property type="component" value="Unassembled WGS sequence"/>
</dbReference>
<dbReference type="Gene3D" id="3.40.350.10">
    <property type="entry name" value="Creatinase/prolidase N-terminal domain"/>
    <property type="match status" value="1"/>
</dbReference>
<dbReference type="GO" id="GO:0008235">
    <property type="term" value="F:metalloexopeptidase activity"/>
    <property type="evidence" value="ECO:0007669"/>
    <property type="project" value="UniProtKB-ARBA"/>
</dbReference>
<dbReference type="PANTHER" id="PTHR46112:SF10">
    <property type="entry name" value="DIPEPTIDASE YKVY-RELATED"/>
    <property type="match status" value="1"/>
</dbReference>
<dbReference type="Gene3D" id="3.90.230.10">
    <property type="entry name" value="Creatinase/methionine aminopeptidase superfamily"/>
    <property type="match status" value="1"/>
</dbReference>
<evidence type="ECO:0000256" key="2">
    <source>
        <dbReference type="ARBA" id="ARBA00008766"/>
    </source>
</evidence>
<accession>A0A1N7IM36</accession>
<dbReference type="CDD" id="cd01092">
    <property type="entry name" value="APP-like"/>
    <property type="match status" value="1"/>
</dbReference>
<dbReference type="EMBL" id="FTOD01000001">
    <property type="protein sequence ID" value="SIS38122.1"/>
    <property type="molecule type" value="Genomic_DNA"/>
</dbReference>
<dbReference type="OrthoDB" id="9806388at2"/>
<evidence type="ECO:0000259" key="6">
    <source>
        <dbReference type="Pfam" id="PF01321"/>
    </source>
</evidence>
<dbReference type="InterPro" id="IPR029149">
    <property type="entry name" value="Creatin/AminoP/Spt16_N"/>
</dbReference>
<keyword evidence="4" id="KW-0464">Manganese</keyword>
<feature type="domain" description="Peptidase M24" evidence="5">
    <location>
        <begin position="148"/>
        <end position="349"/>
    </location>
</feature>
<dbReference type="SUPFAM" id="SSF55920">
    <property type="entry name" value="Creatinase/aminopeptidase"/>
    <property type="match status" value="1"/>
</dbReference>
<dbReference type="PRINTS" id="PR00599">
    <property type="entry name" value="MAPEPTIDASE"/>
</dbReference>